<dbReference type="AlphaFoldDB" id="A0A137NZB4"/>
<feature type="compositionally biased region" description="Basic and acidic residues" evidence="1">
    <location>
        <begin position="7"/>
        <end position="20"/>
    </location>
</feature>
<accession>A0A137NZB4</accession>
<keyword evidence="3" id="KW-1185">Reference proteome</keyword>
<evidence type="ECO:0000313" key="2">
    <source>
        <dbReference type="EMBL" id="KXN68038.1"/>
    </source>
</evidence>
<evidence type="ECO:0000256" key="1">
    <source>
        <dbReference type="SAM" id="MobiDB-lite"/>
    </source>
</evidence>
<evidence type="ECO:0000313" key="3">
    <source>
        <dbReference type="Proteomes" id="UP000070444"/>
    </source>
</evidence>
<dbReference type="EMBL" id="KQ964598">
    <property type="protein sequence ID" value="KXN68038.1"/>
    <property type="molecule type" value="Genomic_DNA"/>
</dbReference>
<protein>
    <submittedName>
        <fullName evidence="2">Uncharacterized protein</fullName>
    </submittedName>
</protein>
<dbReference type="Proteomes" id="UP000070444">
    <property type="component" value="Unassembled WGS sequence"/>
</dbReference>
<proteinExistence type="predicted"/>
<reference evidence="2 3" key="1">
    <citation type="journal article" date="2015" name="Genome Biol. Evol.">
        <title>Phylogenomic analyses indicate that early fungi evolved digesting cell walls of algal ancestors of land plants.</title>
        <authorList>
            <person name="Chang Y."/>
            <person name="Wang S."/>
            <person name="Sekimoto S."/>
            <person name="Aerts A.L."/>
            <person name="Choi C."/>
            <person name="Clum A."/>
            <person name="LaButti K.M."/>
            <person name="Lindquist E.A."/>
            <person name="Yee Ngan C."/>
            <person name="Ohm R.A."/>
            <person name="Salamov A.A."/>
            <person name="Grigoriev I.V."/>
            <person name="Spatafora J.W."/>
            <person name="Berbee M.L."/>
        </authorList>
    </citation>
    <scope>NUCLEOTIDE SEQUENCE [LARGE SCALE GENOMIC DNA]</scope>
    <source>
        <strain evidence="2 3">NRRL 28638</strain>
    </source>
</reference>
<organism evidence="2 3">
    <name type="scientific">Conidiobolus coronatus (strain ATCC 28846 / CBS 209.66 / NRRL 28638)</name>
    <name type="common">Delacroixia coronata</name>
    <dbReference type="NCBI Taxonomy" id="796925"/>
    <lineage>
        <taxon>Eukaryota</taxon>
        <taxon>Fungi</taxon>
        <taxon>Fungi incertae sedis</taxon>
        <taxon>Zoopagomycota</taxon>
        <taxon>Entomophthoromycotina</taxon>
        <taxon>Entomophthoromycetes</taxon>
        <taxon>Entomophthorales</taxon>
        <taxon>Ancylistaceae</taxon>
        <taxon>Conidiobolus</taxon>
    </lineage>
</organism>
<name>A0A137NZB4_CONC2</name>
<sequence>MGNMSSKNKERKERKNRESEMKIWMKSKIDKHSQDLLDGETFMIIAPSEDLCMTRKDVDKIPGRGYYWFEDGEEPCCVSRVVSIENDGQREFTIMALQKDACVQSIRGISPAIRIFIIGVLLHTYPPETINVALRSLSNSMHVARLYFEGIYKKGTGLLT</sequence>
<gene>
    <name evidence="2" type="ORF">CONCODRAFT_9763</name>
</gene>
<feature type="region of interest" description="Disordered" evidence="1">
    <location>
        <begin position="1"/>
        <end position="20"/>
    </location>
</feature>